<dbReference type="SUPFAM" id="SSF55447">
    <property type="entry name" value="CO dehydrogenase flavoprotein C-terminal domain-like"/>
    <property type="match status" value="1"/>
</dbReference>
<dbReference type="GO" id="GO:0071949">
    <property type="term" value="F:FAD binding"/>
    <property type="evidence" value="ECO:0007669"/>
    <property type="project" value="InterPro"/>
</dbReference>
<dbReference type="InterPro" id="IPR016167">
    <property type="entry name" value="FAD-bd_PCMH_sub1"/>
</dbReference>
<gene>
    <name evidence="5" type="ORF">D1867_09290</name>
</gene>
<evidence type="ECO:0000256" key="2">
    <source>
        <dbReference type="ARBA" id="ARBA00022827"/>
    </source>
</evidence>
<dbReference type="EMBL" id="WFIY01000004">
    <property type="protein sequence ID" value="MUM65429.1"/>
    <property type="molecule type" value="Genomic_DNA"/>
</dbReference>
<dbReference type="AlphaFoldDB" id="A0A6A9QF17"/>
<dbReference type="InterPro" id="IPR053586">
    <property type="entry name" value="Glyceraldehyde_DH_medium"/>
</dbReference>
<dbReference type="InterPro" id="IPR051312">
    <property type="entry name" value="Diverse_Substr_Oxidored"/>
</dbReference>
<dbReference type="Gene3D" id="3.30.465.10">
    <property type="match status" value="1"/>
</dbReference>
<proteinExistence type="predicted"/>
<name>A0A6A9QF17_ACIIN</name>
<organism evidence="5 6">
    <name type="scientific">Acidianus infernus</name>
    <dbReference type="NCBI Taxonomy" id="12915"/>
    <lineage>
        <taxon>Archaea</taxon>
        <taxon>Thermoproteota</taxon>
        <taxon>Thermoprotei</taxon>
        <taxon>Sulfolobales</taxon>
        <taxon>Sulfolobaceae</taxon>
        <taxon>Acidianus</taxon>
    </lineage>
</organism>
<dbReference type="Pfam" id="PF00941">
    <property type="entry name" value="FAD_binding_5"/>
    <property type="match status" value="1"/>
</dbReference>
<evidence type="ECO:0000259" key="4">
    <source>
        <dbReference type="PROSITE" id="PS51387"/>
    </source>
</evidence>
<dbReference type="PROSITE" id="PS51387">
    <property type="entry name" value="FAD_PCMH"/>
    <property type="match status" value="1"/>
</dbReference>
<dbReference type="InterPro" id="IPR016166">
    <property type="entry name" value="FAD-bd_PCMH"/>
</dbReference>
<dbReference type="Proteomes" id="UP000440125">
    <property type="component" value="Unassembled WGS sequence"/>
</dbReference>
<dbReference type="InterPro" id="IPR036683">
    <property type="entry name" value="CO_DH_flav_C_dom_sf"/>
</dbReference>
<dbReference type="InterPro" id="IPR036318">
    <property type="entry name" value="FAD-bd_PCMH-like_sf"/>
</dbReference>
<evidence type="ECO:0000313" key="6">
    <source>
        <dbReference type="Proteomes" id="UP000440125"/>
    </source>
</evidence>
<dbReference type="PANTHER" id="PTHR42659">
    <property type="entry name" value="XANTHINE DEHYDROGENASE SUBUNIT C-RELATED"/>
    <property type="match status" value="1"/>
</dbReference>
<keyword evidence="3" id="KW-0560">Oxidoreductase</keyword>
<dbReference type="OrthoDB" id="19205at2157"/>
<keyword evidence="1" id="KW-0285">Flavoprotein</keyword>
<dbReference type="SMART" id="SM01092">
    <property type="entry name" value="CO_deh_flav_C"/>
    <property type="match status" value="1"/>
</dbReference>
<dbReference type="PANTHER" id="PTHR42659:SF2">
    <property type="entry name" value="XANTHINE DEHYDROGENASE SUBUNIT C-RELATED"/>
    <property type="match status" value="1"/>
</dbReference>
<dbReference type="SUPFAM" id="SSF56176">
    <property type="entry name" value="FAD-binding/transporter-associated domain-like"/>
    <property type="match status" value="1"/>
</dbReference>
<dbReference type="RefSeq" id="WP_155863884.1">
    <property type="nucleotide sequence ID" value="NZ_WFIY01000004.1"/>
</dbReference>
<comment type="caution">
    <text evidence="5">The sequence shown here is derived from an EMBL/GenBank/DDBJ whole genome shotgun (WGS) entry which is preliminary data.</text>
</comment>
<dbReference type="Pfam" id="PF03450">
    <property type="entry name" value="CO_deh_flav_C"/>
    <property type="match status" value="1"/>
</dbReference>
<protein>
    <submittedName>
        <fullName evidence="5">Xanthine dehydrogenase family protein subunit M</fullName>
    </submittedName>
</protein>
<keyword evidence="6" id="KW-1185">Reference proteome</keyword>
<sequence length="278" mass="30823">MYPPKIGYVIPDNINEAIDFLKTHDDAKVLAGGHSLIPMLKLRIIRPSYLIDITKLKELHYLNKEEKEYKLGATITHYEISKAQIPLLSEVASKIGDPQVRNMGTIGGSISHLDPSADYPAALLVLDAKVKIKGPSGERLEEFSSFDKDMFTPDLSQGEIVTEISIPTVSGYKYSYQKLERKAGDFAIVGVAVLIKTNGDEIEDFRIGVTGVNNKAYRSQIAEDMIKGKKINDEIIDKVAQEVANESNPTSDIRGSAEYKRKATKIMAKRAILDALKR</sequence>
<feature type="domain" description="FAD-binding PCMH-type" evidence="4">
    <location>
        <begin position="1"/>
        <end position="171"/>
    </location>
</feature>
<accession>A0A6A9QF17</accession>
<dbReference type="NCBIfam" id="NF041019">
    <property type="entry name" value="glyceraldDH_beta"/>
    <property type="match status" value="1"/>
</dbReference>
<evidence type="ECO:0000256" key="3">
    <source>
        <dbReference type="ARBA" id="ARBA00023002"/>
    </source>
</evidence>
<keyword evidence="2" id="KW-0274">FAD</keyword>
<dbReference type="InterPro" id="IPR016169">
    <property type="entry name" value="FAD-bd_PCMH_sub2"/>
</dbReference>
<dbReference type="Gene3D" id="3.30.390.50">
    <property type="entry name" value="CO dehydrogenase flavoprotein, C-terminal domain"/>
    <property type="match status" value="1"/>
</dbReference>
<reference evidence="5 6" key="1">
    <citation type="submission" date="2019-10" db="EMBL/GenBank/DDBJ databases">
        <title>Genome Sequences from Six Type Strain Members of the Archaeal Family Sulfolobaceae: Acidianus ambivalens, Acidianus infernus, Metallosphaera prunae, Stygiolobus azoricus, Sulfolobus metallicus, and Sulfurisphaera ohwakuensis.</title>
        <authorList>
            <person name="Counts J.A."/>
            <person name="Kelly R.M."/>
        </authorList>
    </citation>
    <scope>NUCLEOTIDE SEQUENCE [LARGE SCALE GENOMIC DNA]</scope>
    <source>
        <strain evidence="5 6">DSM 3191</strain>
    </source>
</reference>
<dbReference type="InterPro" id="IPR002346">
    <property type="entry name" value="Mopterin_DH_FAD-bd"/>
</dbReference>
<dbReference type="GO" id="GO:0016491">
    <property type="term" value="F:oxidoreductase activity"/>
    <property type="evidence" value="ECO:0007669"/>
    <property type="project" value="UniProtKB-KW"/>
</dbReference>
<evidence type="ECO:0000256" key="1">
    <source>
        <dbReference type="ARBA" id="ARBA00022630"/>
    </source>
</evidence>
<dbReference type="Gene3D" id="3.30.43.10">
    <property type="entry name" value="Uridine Diphospho-n-acetylenolpyruvylglucosamine Reductase, domain 2"/>
    <property type="match status" value="1"/>
</dbReference>
<dbReference type="InterPro" id="IPR005107">
    <property type="entry name" value="CO_DH_flav_C"/>
</dbReference>
<evidence type="ECO:0000313" key="5">
    <source>
        <dbReference type="EMBL" id="MUM65429.1"/>
    </source>
</evidence>